<name>X1U9F7_9ZZZZ</name>
<dbReference type="EMBL" id="BARW01018555">
    <property type="protein sequence ID" value="GAJ00252.1"/>
    <property type="molecule type" value="Genomic_DNA"/>
</dbReference>
<organism evidence="1">
    <name type="scientific">marine sediment metagenome</name>
    <dbReference type="NCBI Taxonomy" id="412755"/>
    <lineage>
        <taxon>unclassified sequences</taxon>
        <taxon>metagenomes</taxon>
        <taxon>ecological metagenomes</taxon>
    </lineage>
</organism>
<dbReference type="AlphaFoldDB" id="X1U9F7"/>
<proteinExistence type="predicted"/>
<feature type="non-terminal residue" evidence="1">
    <location>
        <position position="1"/>
    </location>
</feature>
<gene>
    <name evidence="1" type="ORF">S12H4_31745</name>
</gene>
<accession>X1U9F7</accession>
<protein>
    <submittedName>
        <fullName evidence="1">Uncharacterized protein</fullName>
    </submittedName>
</protein>
<reference evidence="1" key="1">
    <citation type="journal article" date="2014" name="Front. Microbiol.">
        <title>High frequency of phylogenetically diverse reductive dehalogenase-homologous genes in deep subseafloor sedimentary metagenomes.</title>
        <authorList>
            <person name="Kawai M."/>
            <person name="Futagami T."/>
            <person name="Toyoda A."/>
            <person name="Takaki Y."/>
            <person name="Nishi S."/>
            <person name="Hori S."/>
            <person name="Arai W."/>
            <person name="Tsubouchi T."/>
            <person name="Morono Y."/>
            <person name="Uchiyama I."/>
            <person name="Ito T."/>
            <person name="Fujiyama A."/>
            <person name="Inagaki F."/>
            <person name="Takami H."/>
        </authorList>
    </citation>
    <scope>NUCLEOTIDE SEQUENCE</scope>
    <source>
        <strain evidence="1">Expedition CK06-06</strain>
    </source>
</reference>
<comment type="caution">
    <text evidence="1">The sequence shown here is derived from an EMBL/GenBank/DDBJ whole genome shotgun (WGS) entry which is preliminary data.</text>
</comment>
<sequence length="33" mass="3800">QGTFIKTTESNKEQRSILKKFSIKPPPEVLKIL</sequence>
<evidence type="ECO:0000313" key="1">
    <source>
        <dbReference type="EMBL" id="GAJ00252.1"/>
    </source>
</evidence>